<dbReference type="PROSITE" id="PS00409">
    <property type="entry name" value="PROKAR_NTER_METHYL"/>
    <property type="match status" value="1"/>
</dbReference>
<accession>A0A3B0REW3</accession>
<protein>
    <recommendedName>
        <fullName evidence="2">General secretion pathway protein I</fullName>
    </recommendedName>
</protein>
<proteinExistence type="predicted"/>
<evidence type="ECO:0000313" key="1">
    <source>
        <dbReference type="EMBL" id="VAV90539.1"/>
    </source>
</evidence>
<dbReference type="AlphaFoldDB" id="A0A3B0REW3"/>
<dbReference type="EMBL" id="UOEE01000113">
    <property type="protein sequence ID" value="VAV90539.1"/>
    <property type="molecule type" value="Genomic_DNA"/>
</dbReference>
<evidence type="ECO:0008006" key="2">
    <source>
        <dbReference type="Google" id="ProtNLM"/>
    </source>
</evidence>
<organism evidence="1">
    <name type="scientific">hydrothermal vent metagenome</name>
    <dbReference type="NCBI Taxonomy" id="652676"/>
    <lineage>
        <taxon>unclassified sequences</taxon>
        <taxon>metagenomes</taxon>
        <taxon>ecological metagenomes</taxon>
    </lineage>
</organism>
<dbReference type="InterPro" id="IPR012902">
    <property type="entry name" value="N_methyl_site"/>
</dbReference>
<gene>
    <name evidence="1" type="ORF">MNBD_ALPHA06-2218</name>
</gene>
<sequence>MKPSDNKSGFTLLEAVIALLLASSGLAMVFQSMTGAATLQAAAMEMSKTRIVAESVMANAGQMQTGENGVQDDIAWSVVVEPVALSETGRELVRIRVLALGPMGREVQLVSEAIRSAPQ</sequence>
<reference evidence="1" key="1">
    <citation type="submission" date="2018-06" db="EMBL/GenBank/DDBJ databases">
        <authorList>
            <person name="Zhirakovskaya E."/>
        </authorList>
    </citation>
    <scope>NUCLEOTIDE SEQUENCE</scope>
</reference>
<name>A0A3B0REW3_9ZZZZ</name>
<dbReference type="Pfam" id="PF07963">
    <property type="entry name" value="N_methyl"/>
    <property type="match status" value="1"/>
</dbReference>